<comment type="function">
    <text evidence="11">Catalyzes the phosphorylation of the hydroxyl group of 4-methyl-5-beta-hydroxyethylthiazole (THZ).</text>
</comment>
<dbReference type="Pfam" id="PF02110">
    <property type="entry name" value="HK"/>
    <property type="match status" value="1"/>
</dbReference>
<dbReference type="PRINTS" id="PR01099">
    <property type="entry name" value="HYETHTZKNASE"/>
</dbReference>
<dbReference type="HAMAP" id="MF_00228">
    <property type="entry name" value="Thz_kinase"/>
    <property type="match status" value="1"/>
</dbReference>
<keyword evidence="9 11" id="KW-0460">Magnesium</keyword>
<keyword evidence="6 11" id="KW-0547">Nucleotide-binding</keyword>
<evidence type="ECO:0000256" key="6">
    <source>
        <dbReference type="ARBA" id="ARBA00022741"/>
    </source>
</evidence>
<evidence type="ECO:0000256" key="7">
    <source>
        <dbReference type="ARBA" id="ARBA00022777"/>
    </source>
</evidence>
<evidence type="ECO:0000256" key="10">
    <source>
        <dbReference type="ARBA" id="ARBA00022977"/>
    </source>
</evidence>
<evidence type="ECO:0000256" key="2">
    <source>
        <dbReference type="ARBA" id="ARBA00001946"/>
    </source>
</evidence>
<keyword evidence="8 11" id="KW-0067">ATP-binding</keyword>
<gene>
    <name evidence="11 12" type="primary">thiM</name>
    <name evidence="12" type="ORF">GCM10008908_03600</name>
</gene>
<keyword evidence="5 11" id="KW-0479">Metal-binding</keyword>
<dbReference type="EC" id="2.7.1.50" evidence="11"/>
<organism evidence="12 13">
    <name type="scientific">Clostridium subterminale</name>
    <dbReference type="NCBI Taxonomy" id="1550"/>
    <lineage>
        <taxon>Bacteria</taxon>
        <taxon>Bacillati</taxon>
        <taxon>Bacillota</taxon>
        <taxon>Clostridia</taxon>
        <taxon>Eubacteriales</taxon>
        <taxon>Clostridiaceae</taxon>
        <taxon>Clostridium</taxon>
    </lineage>
</organism>
<keyword evidence="10 11" id="KW-0784">Thiamine biosynthesis</keyword>
<evidence type="ECO:0000256" key="5">
    <source>
        <dbReference type="ARBA" id="ARBA00022723"/>
    </source>
</evidence>
<protein>
    <recommendedName>
        <fullName evidence="11">Hydroxyethylthiazole kinase</fullName>
        <ecNumber evidence="11">2.7.1.50</ecNumber>
    </recommendedName>
    <alternativeName>
        <fullName evidence="11">4-methyl-5-beta-hydroxyethylthiazole kinase</fullName>
        <shortName evidence="11">TH kinase</shortName>
        <shortName evidence="11">Thz kinase</shortName>
    </alternativeName>
</protein>
<evidence type="ECO:0000256" key="8">
    <source>
        <dbReference type="ARBA" id="ARBA00022840"/>
    </source>
</evidence>
<dbReference type="PIRSF" id="PIRSF000513">
    <property type="entry name" value="Thz_kinase"/>
    <property type="match status" value="1"/>
</dbReference>
<feature type="binding site" evidence="11">
    <location>
        <position position="197"/>
    </location>
    <ligand>
        <name>substrate</name>
    </ligand>
</feature>
<dbReference type="Gene3D" id="3.40.1190.20">
    <property type="match status" value="1"/>
</dbReference>
<dbReference type="Proteomes" id="UP001501047">
    <property type="component" value="Unassembled WGS sequence"/>
</dbReference>
<dbReference type="RefSeq" id="WP_343823077.1">
    <property type="nucleotide sequence ID" value="NZ_BAAACI010000001.1"/>
</dbReference>
<evidence type="ECO:0000313" key="13">
    <source>
        <dbReference type="Proteomes" id="UP001501047"/>
    </source>
</evidence>
<dbReference type="CDD" id="cd01170">
    <property type="entry name" value="THZ_kinase"/>
    <property type="match status" value="1"/>
</dbReference>
<comment type="catalytic activity">
    <reaction evidence="1 11">
        <text>5-(2-hydroxyethyl)-4-methylthiazole + ATP = 4-methyl-5-(2-phosphooxyethyl)-thiazole + ADP + H(+)</text>
        <dbReference type="Rhea" id="RHEA:24212"/>
        <dbReference type="ChEBI" id="CHEBI:15378"/>
        <dbReference type="ChEBI" id="CHEBI:17957"/>
        <dbReference type="ChEBI" id="CHEBI:30616"/>
        <dbReference type="ChEBI" id="CHEBI:58296"/>
        <dbReference type="ChEBI" id="CHEBI:456216"/>
        <dbReference type="EC" id="2.7.1.50"/>
    </reaction>
</comment>
<accession>A0ABN1KH94</accession>
<name>A0ABN1KH94_CLOSU</name>
<reference evidence="12 13" key="1">
    <citation type="journal article" date="2019" name="Int. J. Syst. Evol. Microbiol.">
        <title>The Global Catalogue of Microorganisms (GCM) 10K type strain sequencing project: providing services to taxonomists for standard genome sequencing and annotation.</title>
        <authorList>
            <consortium name="The Broad Institute Genomics Platform"/>
            <consortium name="The Broad Institute Genome Sequencing Center for Infectious Disease"/>
            <person name="Wu L."/>
            <person name="Ma J."/>
        </authorList>
    </citation>
    <scope>NUCLEOTIDE SEQUENCE [LARGE SCALE GENOMIC DNA]</scope>
    <source>
        <strain evidence="12 13">JCM 1417</strain>
    </source>
</reference>
<comment type="pathway">
    <text evidence="3 11">Cofactor biosynthesis; thiamine diphosphate biosynthesis; 4-methyl-5-(2-phosphoethyl)-thiazole from 5-(2-hydroxyethyl)-4-methylthiazole: step 1/1.</text>
</comment>
<comment type="similarity">
    <text evidence="11">Belongs to the Thz kinase family.</text>
</comment>
<comment type="caution">
    <text evidence="12">The sequence shown here is derived from an EMBL/GenBank/DDBJ whole genome shotgun (WGS) entry which is preliminary data.</text>
</comment>
<evidence type="ECO:0000256" key="9">
    <source>
        <dbReference type="ARBA" id="ARBA00022842"/>
    </source>
</evidence>
<evidence type="ECO:0000256" key="3">
    <source>
        <dbReference type="ARBA" id="ARBA00004868"/>
    </source>
</evidence>
<feature type="binding site" evidence="11">
    <location>
        <position position="41"/>
    </location>
    <ligand>
        <name>substrate</name>
    </ligand>
</feature>
<keyword evidence="7 11" id="KW-0418">Kinase</keyword>
<dbReference type="EMBL" id="BAAACI010000001">
    <property type="protein sequence ID" value="GAA0766190.1"/>
    <property type="molecule type" value="Genomic_DNA"/>
</dbReference>
<sequence length="283" mass="30085">MIKDILDIAKKTNPLVHNITNYVAANDCANITLACGGSPIMADDPEEVEEITTLSNALVMNLGTLNLRTLEAMIKAGRRANKLKHPVILDPVGVGASSFRQQALKELLNTVDFQVIKGNISEIKTIGNKKTICKGVDASEIETITEDNIEGAIGLATQLSTDLGAIIAITGAIDIVADKDLVYIIRNGHPSMRNITGTGCMLSSIIGVLVGANPDKLLDATVTALGIMGVCGELAYSKIVEKSQGSGSLKIHLIDCISNVENKILENKIKIEKKLSSDIKVIT</sequence>
<evidence type="ECO:0000256" key="4">
    <source>
        <dbReference type="ARBA" id="ARBA00022679"/>
    </source>
</evidence>
<evidence type="ECO:0000256" key="11">
    <source>
        <dbReference type="HAMAP-Rule" id="MF_00228"/>
    </source>
</evidence>
<comment type="cofactor">
    <cofactor evidence="2 11">
        <name>Mg(2+)</name>
        <dbReference type="ChEBI" id="CHEBI:18420"/>
    </cofactor>
</comment>
<dbReference type="NCBIfam" id="NF006830">
    <property type="entry name" value="PRK09355.1"/>
    <property type="match status" value="1"/>
</dbReference>
<dbReference type="InterPro" id="IPR029056">
    <property type="entry name" value="Ribokinase-like"/>
</dbReference>
<evidence type="ECO:0000256" key="1">
    <source>
        <dbReference type="ARBA" id="ARBA00001771"/>
    </source>
</evidence>
<evidence type="ECO:0000313" key="12">
    <source>
        <dbReference type="EMBL" id="GAA0766190.1"/>
    </source>
</evidence>
<keyword evidence="4 11" id="KW-0808">Transferase</keyword>
<proteinExistence type="inferred from homology"/>
<dbReference type="GO" id="GO:0016301">
    <property type="term" value="F:kinase activity"/>
    <property type="evidence" value="ECO:0007669"/>
    <property type="project" value="UniProtKB-KW"/>
</dbReference>
<dbReference type="SUPFAM" id="SSF53613">
    <property type="entry name" value="Ribokinase-like"/>
    <property type="match status" value="1"/>
</dbReference>
<feature type="binding site" evidence="11">
    <location>
        <position position="170"/>
    </location>
    <ligand>
        <name>ATP</name>
        <dbReference type="ChEBI" id="CHEBI:30616"/>
    </ligand>
</feature>
<dbReference type="InterPro" id="IPR000417">
    <property type="entry name" value="Hyethyz_kinase"/>
</dbReference>
<keyword evidence="13" id="KW-1185">Reference proteome</keyword>
<feature type="binding site" evidence="11">
    <location>
        <position position="117"/>
    </location>
    <ligand>
        <name>ATP</name>
        <dbReference type="ChEBI" id="CHEBI:30616"/>
    </ligand>
</feature>